<evidence type="ECO:0000259" key="1">
    <source>
        <dbReference type="Pfam" id="PF01464"/>
    </source>
</evidence>
<keyword evidence="3" id="KW-1185">Reference proteome</keyword>
<comment type="caution">
    <text evidence="2">The sequence shown here is derived from an EMBL/GenBank/DDBJ whole genome shotgun (WGS) entry which is preliminary data.</text>
</comment>
<dbReference type="PANTHER" id="PTHR37423:SF2">
    <property type="entry name" value="MEMBRANE-BOUND LYTIC MUREIN TRANSGLYCOSYLASE C"/>
    <property type="match status" value="1"/>
</dbReference>
<organism evidence="2 3">
    <name type="scientific">Anaerovibrio slackiae</name>
    <dbReference type="NCBI Taxonomy" id="2652309"/>
    <lineage>
        <taxon>Bacteria</taxon>
        <taxon>Bacillati</taxon>
        <taxon>Bacillota</taxon>
        <taxon>Negativicutes</taxon>
        <taxon>Selenomonadales</taxon>
        <taxon>Selenomonadaceae</taxon>
        <taxon>Anaerovibrio</taxon>
    </lineage>
</organism>
<sequence length="181" mass="21285">MCVLLAVFVAFLVLQHEDVQRSYIYPYDYREDIVEYSRRYQVDPYLVAAVIKAESKFKSNAKSSYGAVGLMQLMPETAVWIAGQLDDTQFSVSSLQEPWCNIRYGTWYLGSLQEEFRGNEVLMLAAYNAGRGNVLEWMERYGWDYDFHDVDAIPFRETEEYVRSVLKNKAKYYQLYGERHE</sequence>
<dbReference type="InterPro" id="IPR008258">
    <property type="entry name" value="Transglycosylase_SLT_dom_1"/>
</dbReference>
<protein>
    <submittedName>
        <fullName evidence="2">Lytic transglycosylase domain-containing protein</fullName>
    </submittedName>
</protein>
<dbReference type="AlphaFoldDB" id="A0A6I2UE65"/>
<dbReference type="CDD" id="cd16896">
    <property type="entry name" value="LT_Slt70-like"/>
    <property type="match status" value="1"/>
</dbReference>
<dbReference type="SUPFAM" id="SSF53955">
    <property type="entry name" value="Lysozyme-like"/>
    <property type="match status" value="1"/>
</dbReference>
<gene>
    <name evidence="2" type="ORF">FYJ84_00385</name>
</gene>
<dbReference type="Gene3D" id="1.10.530.10">
    <property type="match status" value="1"/>
</dbReference>
<dbReference type="InterPro" id="IPR023346">
    <property type="entry name" value="Lysozyme-like_dom_sf"/>
</dbReference>
<dbReference type="Proteomes" id="UP000433181">
    <property type="component" value="Unassembled WGS sequence"/>
</dbReference>
<name>A0A6I2UE65_9FIRM</name>
<evidence type="ECO:0000313" key="2">
    <source>
        <dbReference type="EMBL" id="MSU07461.1"/>
    </source>
</evidence>
<dbReference type="EMBL" id="VUNR01000001">
    <property type="protein sequence ID" value="MSU07461.1"/>
    <property type="molecule type" value="Genomic_DNA"/>
</dbReference>
<proteinExistence type="predicted"/>
<dbReference type="PANTHER" id="PTHR37423">
    <property type="entry name" value="SOLUBLE LYTIC MUREIN TRANSGLYCOSYLASE-RELATED"/>
    <property type="match status" value="1"/>
</dbReference>
<reference evidence="2 3" key="1">
    <citation type="submission" date="2019-08" db="EMBL/GenBank/DDBJ databases">
        <title>In-depth cultivation of the pig gut microbiome towards novel bacterial diversity and tailored functional studies.</title>
        <authorList>
            <person name="Wylensek D."/>
            <person name="Hitch T.C.A."/>
            <person name="Clavel T."/>
        </authorList>
    </citation>
    <scope>NUCLEOTIDE SEQUENCE [LARGE SCALE GENOMIC DNA]</scope>
    <source>
        <strain evidence="2 3">WCA-693-APC-5D-A</strain>
    </source>
</reference>
<evidence type="ECO:0000313" key="3">
    <source>
        <dbReference type="Proteomes" id="UP000433181"/>
    </source>
</evidence>
<dbReference type="Pfam" id="PF01464">
    <property type="entry name" value="SLT"/>
    <property type="match status" value="1"/>
</dbReference>
<feature type="domain" description="Transglycosylase SLT" evidence="1">
    <location>
        <begin position="35"/>
        <end position="143"/>
    </location>
</feature>
<accession>A0A6I2UE65</accession>